<name>A0A4C1VS39_EUMVA</name>
<dbReference type="GO" id="GO:0006303">
    <property type="term" value="P:double-strand break repair via nonhomologous end joining"/>
    <property type="evidence" value="ECO:0007669"/>
    <property type="project" value="TreeGrafter"/>
</dbReference>
<protein>
    <recommendedName>
        <fullName evidence="1">Mos1 transposase HTH domain-containing protein</fullName>
    </recommendedName>
</protein>
<dbReference type="GO" id="GO:0044774">
    <property type="term" value="P:mitotic DNA integrity checkpoint signaling"/>
    <property type="evidence" value="ECO:0007669"/>
    <property type="project" value="TreeGrafter"/>
</dbReference>
<evidence type="ECO:0000313" key="3">
    <source>
        <dbReference type="Proteomes" id="UP000299102"/>
    </source>
</evidence>
<proteinExistence type="predicted"/>
<dbReference type="Proteomes" id="UP000299102">
    <property type="component" value="Unassembled WGS sequence"/>
</dbReference>
<reference evidence="2 3" key="1">
    <citation type="journal article" date="2019" name="Commun. Biol.">
        <title>The bagworm genome reveals a unique fibroin gene that provides high tensile strength.</title>
        <authorList>
            <person name="Kono N."/>
            <person name="Nakamura H."/>
            <person name="Ohtoshi R."/>
            <person name="Tomita M."/>
            <person name="Numata K."/>
            <person name="Arakawa K."/>
        </authorList>
    </citation>
    <scope>NUCLEOTIDE SEQUENCE [LARGE SCALE GENOMIC DNA]</scope>
</reference>
<dbReference type="GO" id="GO:0042800">
    <property type="term" value="F:histone H3K4 methyltransferase activity"/>
    <property type="evidence" value="ECO:0007669"/>
    <property type="project" value="TreeGrafter"/>
</dbReference>
<dbReference type="EMBL" id="BGZK01000385">
    <property type="protein sequence ID" value="GBP40634.1"/>
    <property type="molecule type" value="Genomic_DNA"/>
</dbReference>
<dbReference type="GO" id="GO:0000729">
    <property type="term" value="P:DNA double-strand break processing"/>
    <property type="evidence" value="ECO:0007669"/>
    <property type="project" value="TreeGrafter"/>
</dbReference>
<dbReference type="GO" id="GO:0003697">
    <property type="term" value="F:single-stranded DNA binding"/>
    <property type="evidence" value="ECO:0007669"/>
    <property type="project" value="TreeGrafter"/>
</dbReference>
<dbReference type="InterPro" id="IPR052709">
    <property type="entry name" value="Transposase-MT_Hybrid"/>
</dbReference>
<dbReference type="GO" id="GO:0044547">
    <property type="term" value="F:DNA topoisomerase binding"/>
    <property type="evidence" value="ECO:0007669"/>
    <property type="project" value="TreeGrafter"/>
</dbReference>
<comment type="caution">
    <text evidence="2">The sequence shown here is derived from an EMBL/GenBank/DDBJ whole genome shotgun (WGS) entry which is preliminary data.</text>
</comment>
<organism evidence="2 3">
    <name type="scientific">Eumeta variegata</name>
    <name type="common">Bagworm moth</name>
    <name type="synonym">Eumeta japonica</name>
    <dbReference type="NCBI Taxonomy" id="151549"/>
    <lineage>
        <taxon>Eukaryota</taxon>
        <taxon>Metazoa</taxon>
        <taxon>Ecdysozoa</taxon>
        <taxon>Arthropoda</taxon>
        <taxon>Hexapoda</taxon>
        <taxon>Insecta</taxon>
        <taxon>Pterygota</taxon>
        <taxon>Neoptera</taxon>
        <taxon>Endopterygota</taxon>
        <taxon>Lepidoptera</taxon>
        <taxon>Glossata</taxon>
        <taxon>Ditrysia</taxon>
        <taxon>Tineoidea</taxon>
        <taxon>Psychidae</taxon>
        <taxon>Oiketicinae</taxon>
        <taxon>Eumeta</taxon>
    </lineage>
</organism>
<dbReference type="GO" id="GO:0031297">
    <property type="term" value="P:replication fork processing"/>
    <property type="evidence" value="ECO:0007669"/>
    <property type="project" value="TreeGrafter"/>
</dbReference>
<keyword evidence="3" id="KW-1185">Reference proteome</keyword>
<dbReference type="GO" id="GO:0015074">
    <property type="term" value="P:DNA integration"/>
    <property type="evidence" value="ECO:0007669"/>
    <property type="project" value="TreeGrafter"/>
</dbReference>
<dbReference type="GO" id="GO:0000793">
    <property type="term" value="C:condensed chromosome"/>
    <property type="evidence" value="ECO:0007669"/>
    <property type="project" value="TreeGrafter"/>
</dbReference>
<dbReference type="InterPro" id="IPR041426">
    <property type="entry name" value="Mos1_HTH"/>
</dbReference>
<gene>
    <name evidence="2" type="ORF">EVAR_32676_1</name>
</gene>
<dbReference type="AlphaFoldDB" id="A0A4C1VS39"/>
<evidence type="ECO:0000259" key="1">
    <source>
        <dbReference type="Pfam" id="PF17906"/>
    </source>
</evidence>
<dbReference type="Gene3D" id="1.10.10.1450">
    <property type="match status" value="1"/>
</dbReference>
<dbReference type="GO" id="GO:0035861">
    <property type="term" value="C:site of double-strand break"/>
    <property type="evidence" value="ECO:0007669"/>
    <property type="project" value="TreeGrafter"/>
</dbReference>
<evidence type="ECO:0000313" key="2">
    <source>
        <dbReference type="EMBL" id="GBP40634.1"/>
    </source>
</evidence>
<dbReference type="GO" id="GO:0005634">
    <property type="term" value="C:nucleus"/>
    <property type="evidence" value="ECO:0007669"/>
    <property type="project" value="TreeGrafter"/>
</dbReference>
<dbReference type="GO" id="GO:0046975">
    <property type="term" value="F:histone H3K36 methyltransferase activity"/>
    <property type="evidence" value="ECO:0007669"/>
    <property type="project" value="TreeGrafter"/>
</dbReference>
<sequence>MYLKHEHWRAMIYYDFKTGLSEEQCVQRLKFNNGAPSRATVFRWFREFRNGRNSIQDEEHTGRPVSTVTRYNVLKIIKDDDRSPYYKIHNALGIGSSEESSVWVHRDDPTPINVKNVPVMKKLMYSDAGSVVKSAFEPIDTTGFDQGRIDLDHRVFLTYVKIKPLAPNLEDYVKQFVPPDVIASMLIVVSDP</sequence>
<feature type="domain" description="Mos1 transposase HTH" evidence="1">
    <location>
        <begin position="6"/>
        <end position="51"/>
    </location>
</feature>
<dbReference type="GO" id="GO:0003690">
    <property type="term" value="F:double-stranded DNA binding"/>
    <property type="evidence" value="ECO:0007669"/>
    <property type="project" value="TreeGrafter"/>
</dbReference>
<accession>A0A4C1VS39</accession>
<dbReference type="GO" id="GO:0000014">
    <property type="term" value="F:single-stranded DNA endodeoxyribonuclease activity"/>
    <property type="evidence" value="ECO:0007669"/>
    <property type="project" value="TreeGrafter"/>
</dbReference>
<dbReference type="PANTHER" id="PTHR46060">
    <property type="entry name" value="MARINER MOS1 TRANSPOSASE-LIKE PROTEIN"/>
    <property type="match status" value="1"/>
</dbReference>
<dbReference type="Pfam" id="PF17906">
    <property type="entry name" value="HTH_48"/>
    <property type="match status" value="1"/>
</dbReference>
<dbReference type="OrthoDB" id="10017160at2759"/>
<dbReference type="PANTHER" id="PTHR46060:SF2">
    <property type="entry name" value="HISTONE-LYSINE N-METHYLTRANSFERASE SETMAR"/>
    <property type="match status" value="1"/>
</dbReference>